<evidence type="ECO:0000256" key="5">
    <source>
        <dbReference type="ARBA" id="ARBA00008276"/>
    </source>
</evidence>
<accession>A0A5C8NND6</accession>
<comment type="catalytic activity">
    <reaction evidence="20">
        <text>10-formyltetrahydrofolyl-(gamma-L-Glu)(n) + L-glutamate + ATP = 10-formyltetrahydrofolyl-(gamma-L-Glu)(n+1) + ADP + phosphate + H(+)</text>
        <dbReference type="Rhea" id="RHEA:51904"/>
        <dbReference type="Rhea" id="RHEA-COMP:13088"/>
        <dbReference type="Rhea" id="RHEA-COMP:14300"/>
        <dbReference type="ChEBI" id="CHEBI:15378"/>
        <dbReference type="ChEBI" id="CHEBI:29985"/>
        <dbReference type="ChEBI" id="CHEBI:30616"/>
        <dbReference type="ChEBI" id="CHEBI:43474"/>
        <dbReference type="ChEBI" id="CHEBI:134413"/>
        <dbReference type="ChEBI" id="CHEBI:456216"/>
        <dbReference type="EC" id="6.3.2.17"/>
    </reaction>
</comment>
<evidence type="ECO:0000259" key="25">
    <source>
        <dbReference type="Pfam" id="PF08245"/>
    </source>
</evidence>
<dbReference type="Pfam" id="PF08245">
    <property type="entry name" value="Mur_ligase_M"/>
    <property type="match status" value="1"/>
</dbReference>
<organism evidence="26 27">
    <name type="scientific">Zeimonas arvi</name>
    <dbReference type="NCBI Taxonomy" id="2498847"/>
    <lineage>
        <taxon>Bacteria</taxon>
        <taxon>Pseudomonadati</taxon>
        <taxon>Pseudomonadota</taxon>
        <taxon>Betaproteobacteria</taxon>
        <taxon>Burkholderiales</taxon>
        <taxon>Burkholderiaceae</taxon>
        <taxon>Zeimonas</taxon>
    </lineage>
</organism>
<dbReference type="InterPro" id="IPR001645">
    <property type="entry name" value="Folylpolyglutamate_synth"/>
</dbReference>
<dbReference type="PIRSF" id="PIRSF001563">
    <property type="entry name" value="Folylpolyglu_synth"/>
    <property type="match status" value="1"/>
</dbReference>
<keyword evidence="12 23" id="KW-0547">Nucleotide-binding</keyword>
<dbReference type="Pfam" id="PF02875">
    <property type="entry name" value="Mur_ligase_C"/>
    <property type="match status" value="1"/>
</dbReference>
<evidence type="ECO:0000256" key="7">
    <source>
        <dbReference type="ARBA" id="ARBA00013023"/>
    </source>
</evidence>
<dbReference type="GO" id="GO:0005737">
    <property type="term" value="C:cytoplasm"/>
    <property type="evidence" value="ECO:0007669"/>
    <property type="project" value="TreeGrafter"/>
</dbReference>
<evidence type="ECO:0000256" key="8">
    <source>
        <dbReference type="ARBA" id="ARBA00013025"/>
    </source>
</evidence>
<name>A0A5C8NND6_9BURK</name>
<dbReference type="PANTHER" id="PTHR11136">
    <property type="entry name" value="FOLYLPOLYGLUTAMATE SYNTHASE-RELATED"/>
    <property type="match status" value="1"/>
</dbReference>
<keyword evidence="13 23" id="KW-0067">ATP-binding</keyword>
<dbReference type="GO" id="GO:0005524">
    <property type="term" value="F:ATP binding"/>
    <property type="evidence" value="ECO:0007669"/>
    <property type="project" value="UniProtKB-KW"/>
</dbReference>
<dbReference type="UniPathway" id="UPA00077">
    <property type="reaction ID" value="UER00157"/>
</dbReference>
<dbReference type="GO" id="GO:0046656">
    <property type="term" value="P:folic acid biosynthetic process"/>
    <property type="evidence" value="ECO:0007669"/>
    <property type="project" value="UniProtKB-KW"/>
</dbReference>
<dbReference type="SUPFAM" id="SSF53623">
    <property type="entry name" value="MurD-like peptide ligases, catalytic domain"/>
    <property type="match status" value="1"/>
</dbReference>
<evidence type="ECO:0000256" key="6">
    <source>
        <dbReference type="ARBA" id="ARBA00011245"/>
    </source>
</evidence>
<dbReference type="NCBIfam" id="NF008101">
    <property type="entry name" value="PRK10846.1"/>
    <property type="match status" value="1"/>
</dbReference>
<dbReference type="InterPro" id="IPR018109">
    <property type="entry name" value="Folylpolyglutamate_synth_CS"/>
</dbReference>
<feature type="domain" description="Mur ligase C-terminal" evidence="24">
    <location>
        <begin position="285"/>
        <end position="412"/>
    </location>
</feature>
<keyword evidence="14" id="KW-0460">Magnesium</keyword>
<evidence type="ECO:0000256" key="23">
    <source>
        <dbReference type="PIRNR" id="PIRNR001563"/>
    </source>
</evidence>
<dbReference type="GO" id="GO:0046872">
    <property type="term" value="F:metal ion binding"/>
    <property type="evidence" value="ECO:0007669"/>
    <property type="project" value="UniProtKB-KW"/>
</dbReference>
<evidence type="ECO:0000256" key="20">
    <source>
        <dbReference type="ARBA" id="ARBA00047808"/>
    </source>
</evidence>
<evidence type="ECO:0000256" key="19">
    <source>
        <dbReference type="ARBA" id="ARBA00047493"/>
    </source>
</evidence>
<dbReference type="InterPro" id="IPR013221">
    <property type="entry name" value="Mur_ligase_cen"/>
</dbReference>
<evidence type="ECO:0000256" key="10">
    <source>
        <dbReference type="ARBA" id="ARBA00022598"/>
    </source>
</evidence>
<evidence type="ECO:0000256" key="2">
    <source>
        <dbReference type="ARBA" id="ARBA00002714"/>
    </source>
</evidence>
<comment type="subunit">
    <text evidence="6">Monomer.</text>
</comment>
<dbReference type="InterPro" id="IPR036565">
    <property type="entry name" value="Mur-like_cat_sf"/>
</dbReference>
<evidence type="ECO:0000256" key="4">
    <source>
        <dbReference type="ARBA" id="ARBA00005150"/>
    </source>
</evidence>
<comment type="pathway">
    <text evidence="3">Cofactor biosynthesis; tetrahydrofolate biosynthesis; 7,8-dihydrofolate from 2-amino-4-hydroxy-6-hydroxymethyl-7,8-dihydropteridine diphosphate and 4-aminobenzoate: step 2/2.</text>
</comment>
<evidence type="ECO:0000256" key="15">
    <source>
        <dbReference type="ARBA" id="ARBA00022909"/>
    </source>
</evidence>
<evidence type="ECO:0000256" key="22">
    <source>
        <dbReference type="ARBA" id="ARBA00049161"/>
    </source>
</evidence>
<evidence type="ECO:0000256" key="9">
    <source>
        <dbReference type="ARBA" id="ARBA00019357"/>
    </source>
</evidence>
<dbReference type="Proteomes" id="UP000321548">
    <property type="component" value="Unassembled WGS sequence"/>
</dbReference>
<evidence type="ECO:0000256" key="12">
    <source>
        <dbReference type="ARBA" id="ARBA00022741"/>
    </source>
</evidence>
<comment type="catalytic activity">
    <reaction evidence="19">
        <text>(6S)-5,6,7,8-tetrahydrofolyl-(gamma-L-Glu)(n) + L-glutamate + ATP = (6S)-5,6,7,8-tetrahydrofolyl-(gamma-L-Glu)(n+1) + ADP + phosphate + H(+)</text>
        <dbReference type="Rhea" id="RHEA:10580"/>
        <dbReference type="Rhea" id="RHEA-COMP:14738"/>
        <dbReference type="Rhea" id="RHEA-COMP:14740"/>
        <dbReference type="ChEBI" id="CHEBI:15378"/>
        <dbReference type="ChEBI" id="CHEBI:29985"/>
        <dbReference type="ChEBI" id="CHEBI:30616"/>
        <dbReference type="ChEBI" id="CHEBI:43474"/>
        <dbReference type="ChEBI" id="CHEBI:141005"/>
        <dbReference type="ChEBI" id="CHEBI:456216"/>
        <dbReference type="EC" id="6.3.2.17"/>
    </reaction>
</comment>
<feature type="domain" description="Mur ligase central" evidence="25">
    <location>
        <begin position="45"/>
        <end position="220"/>
    </location>
</feature>
<evidence type="ECO:0000259" key="24">
    <source>
        <dbReference type="Pfam" id="PF02875"/>
    </source>
</evidence>
<keyword evidence="15" id="KW-0289">Folate biosynthesis</keyword>
<comment type="catalytic activity">
    <reaction evidence="22">
        <text>7,8-dihydropteroate + L-glutamate + ATP = 7,8-dihydrofolate + ADP + phosphate + H(+)</text>
        <dbReference type="Rhea" id="RHEA:23584"/>
        <dbReference type="ChEBI" id="CHEBI:15378"/>
        <dbReference type="ChEBI" id="CHEBI:17839"/>
        <dbReference type="ChEBI" id="CHEBI:29985"/>
        <dbReference type="ChEBI" id="CHEBI:30616"/>
        <dbReference type="ChEBI" id="CHEBI:43474"/>
        <dbReference type="ChEBI" id="CHEBI:57451"/>
        <dbReference type="ChEBI" id="CHEBI:456216"/>
        <dbReference type="EC" id="6.3.2.12"/>
    </reaction>
</comment>
<dbReference type="Gene3D" id="3.90.190.20">
    <property type="entry name" value="Mur ligase, C-terminal domain"/>
    <property type="match status" value="1"/>
</dbReference>
<evidence type="ECO:0000256" key="11">
    <source>
        <dbReference type="ARBA" id="ARBA00022723"/>
    </source>
</evidence>
<dbReference type="GO" id="GO:0046654">
    <property type="term" value="P:tetrahydrofolate biosynthetic process"/>
    <property type="evidence" value="ECO:0007669"/>
    <property type="project" value="UniProtKB-UniPathway"/>
</dbReference>
<dbReference type="GO" id="GO:0004326">
    <property type="term" value="F:tetrahydrofolylpolyglutamate synthase activity"/>
    <property type="evidence" value="ECO:0007669"/>
    <property type="project" value="UniProtKB-EC"/>
</dbReference>
<comment type="cofactor">
    <cofactor evidence="1">
        <name>Mg(2+)</name>
        <dbReference type="ChEBI" id="CHEBI:18420"/>
    </cofactor>
</comment>
<keyword evidence="11" id="KW-0479">Metal-binding</keyword>
<evidence type="ECO:0000256" key="1">
    <source>
        <dbReference type="ARBA" id="ARBA00001946"/>
    </source>
</evidence>
<evidence type="ECO:0000256" key="16">
    <source>
        <dbReference type="ARBA" id="ARBA00030048"/>
    </source>
</evidence>
<sequence>MSRDLAAWLAHIERLHPSAIELGLERVRGVAQRLGVALPCVTITVGGTNGKGSTCAMLESILLEAGYRVGTYTSPHLVDFAERARVNGQPADPALLAEQFEAVEAARGEVTLTYFEFSTLAILRLFQHAGLDVAILEVGLGGRLDAVNIVDADCAIVTSIDIDHAEWLGDTREAIGFEKAHIFRPGRPAICSDPSPPRALVEHAEAIGADLWLFGRDFNHAGDRQQWSWAGRANRRNAMAYPALRGANQLLNASGVLAALESLRDRLPVSQQAVRQGFAVVELPGRFQVLPGQPSIVLDVAHNPHAVAHLAANLDNMGFFPYTWAVFGVMRDKDVDAMIAALKGRVDHWLLAALPGARAADPEWVAGRLREAGVAEGTAEASIGCFRSPSEALVAAQERAGPNDRIVVFGSFLTVADVLATRAAANRTSRHGKAQR</sequence>
<comment type="catalytic activity">
    <reaction evidence="21">
        <text>(6R)-5,10-methylenetetrahydrofolyl-(gamma-L-Glu)(n) + L-glutamate + ATP = (6R)-5,10-methylenetetrahydrofolyl-(gamma-L-Glu)(n+1) + ADP + phosphate + H(+)</text>
        <dbReference type="Rhea" id="RHEA:51912"/>
        <dbReference type="Rhea" id="RHEA-COMP:13257"/>
        <dbReference type="Rhea" id="RHEA-COMP:13258"/>
        <dbReference type="ChEBI" id="CHEBI:15378"/>
        <dbReference type="ChEBI" id="CHEBI:29985"/>
        <dbReference type="ChEBI" id="CHEBI:30616"/>
        <dbReference type="ChEBI" id="CHEBI:43474"/>
        <dbReference type="ChEBI" id="CHEBI:136572"/>
        <dbReference type="ChEBI" id="CHEBI:456216"/>
        <dbReference type="EC" id="6.3.2.17"/>
    </reaction>
</comment>
<protein>
    <recommendedName>
        <fullName evidence="9">Dihydrofolate synthase/folylpolyglutamate synthase</fullName>
        <ecNumber evidence="7">6.3.2.12</ecNumber>
        <ecNumber evidence="8">6.3.2.17</ecNumber>
    </recommendedName>
    <alternativeName>
        <fullName evidence="18">Folylpoly-gamma-glutamate synthetase-dihydrofolate synthetase</fullName>
    </alternativeName>
    <alternativeName>
        <fullName evidence="16">Folylpolyglutamate synthetase</fullName>
    </alternativeName>
    <alternativeName>
        <fullName evidence="17">Tetrahydrofolylpolyglutamate synthase</fullName>
    </alternativeName>
</protein>
<dbReference type="Gene3D" id="3.40.1190.10">
    <property type="entry name" value="Mur-like, catalytic domain"/>
    <property type="match status" value="1"/>
</dbReference>
<comment type="pathway">
    <text evidence="4">Cofactor biosynthesis; tetrahydrofolylpolyglutamate biosynthesis.</text>
</comment>
<comment type="similarity">
    <text evidence="5 23">Belongs to the folylpolyglutamate synthase family.</text>
</comment>
<dbReference type="EC" id="6.3.2.17" evidence="8"/>
<proteinExistence type="inferred from homology"/>
<dbReference type="InterPro" id="IPR036615">
    <property type="entry name" value="Mur_ligase_C_dom_sf"/>
</dbReference>
<dbReference type="OrthoDB" id="9809356at2"/>
<dbReference type="GO" id="GO:0008841">
    <property type="term" value="F:dihydrofolate synthase activity"/>
    <property type="evidence" value="ECO:0007669"/>
    <property type="project" value="UniProtKB-EC"/>
</dbReference>
<dbReference type="InterPro" id="IPR004101">
    <property type="entry name" value="Mur_ligase_C"/>
</dbReference>
<evidence type="ECO:0000256" key="17">
    <source>
        <dbReference type="ARBA" id="ARBA00030592"/>
    </source>
</evidence>
<evidence type="ECO:0000256" key="21">
    <source>
        <dbReference type="ARBA" id="ARBA00049035"/>
    </source>
</evidence>
<dbReference type="PROSITE" id="PS01011">
    <property type="entry name" value="FOLYLPOLYGLU_SYNT_1"/>
    <property type="match status" value="1"/>
</dbReference>
<dbReference type="EMBL" id="VDUY01000009">
    <property type="protein sequence ID" value="TXL62666.1"/>
    <property type="molecule type" value="Genomic_DNA"/>
</dbReference>
<comment type="caution">
    <text evidence="26">The sequence shown here is derived from an EMBL/GenBank/DDBJ whole genome shotgun (WGS) entry which is preliminary data.</text>
</comment>
<evidence type="ECO:0000256" key="13">
    <source>
        <dbReference type="ARBA" id="ARBA00022840"/>
    </source>
</evidence>
<dbReference type="PANTHER" id="PTHR11136:SF0">
    <property type="entry name" value="DIHYDROFOLATE SYNTHETASE-RELATED"/>
    <property type="match status" value="1"/>
</dbReference>
<evidence type="ECO:0000313" key="26">
    <source>
        <dbReference type="EMBL" id="TXL62666.1"/>
    </source>
</evidence>
<dbReference type="NCBIfam" id="TIGR01499">
    <property type="entry name" value="folC"/>
    <property type="match status" value="1"/>
</dbReference>
<reference evidence="26 27" key="1">
    <citation type="submission" date="2019-06" db="EMBL/GenBank/DDBJ databases">
        <title>Quisquiliibacterium sp. nov., isolated from a maize field.</title>
        <authorList>
            <person name="Lin S.-Y."/>
            <person name="Tsai C.-F."/>
            <person name="Young C.-C."/>
        </authorList>
    </citation>
    <scope>NUCLEOTIDE SEQUENCE [LARGE SCALE GENOMIC DNA]</scope>
    <source>
        <strain evidence="26 27">CC-CFT501</strain>
    </source>
</reference>
<comment type="function">
    <text evidence="2">Functions in two distinct reactions of the de novo folate biosynthetic pathway. Catalyzes the addition of a glutamate residue to dihydropteroate (7,8-dihydropteroate or H2Pte) to form dihydrofolate (7,8-dihydrofolate monoglutamate or H2Pte-Glu). Also catalyzes successive additions of L-glutamate to tetrahydrofolate or 10-formyltetrahydrofolate or 5,10-methylenetetrahydrofolate, leading to folylpolyglutamate derivatives.</text>
</comment>
<evidence type="ECO:0000313" key="27">
    <source>
        <dbReference type="Proteomes" id="UP000321548"/>
    </source>
</evidence>
<evidence type="ECO:0000256" key="14">
    <source>
        <dbReference type="ARBA" id="ARBA00022842"/>
    </source>
</evidence>
<gene>
    <name evidence="26" type="primary">folC</name>
    <name evidence="26" type="ORF">FHP08_17385</name>
</gene>
<keyword evidence="10 23" id="KW-0436">Ligase</keyword>
<dbReference type="SUPFAM" id="SSF53244">
    <property type="entry name" value="MurD-like peptide ligases, peptide-binding domain"/>
    <property type="match status" value="1"/>
</dbReference>
<evidence type="ECO:0000256" key="18">
    <source>
        <dbReference type="ARBA" id="ARBA00032510"/>
    </source>
</evidence>
<dbReference type="AlphaFoldDB" id="A0A5C8NND6"/>
<dbReference type="FunFam" id="3.40.1190.10:FF:000004">
    <property type="entry name" value="Dihydrofolate synthase/folylpolyglutamate synthase"/>
    <property type="match status" value="1"/>
</dbReference>
<keyword evidence="27" id="KW-1185">Reference proteome</keyword>
<dbReference type="EC" id="6.3.2.12" evidence="7"/>
<dbReference type="RefSeq" id="WP_147705839.1">
    <property type="nucleotide sequence ID" value="NZ_VDUY01000009.1"/>
</dbReference>
<evidence type="ECO:0000256" key="3">
    <source>
        <dbReference type="ARBA" id="ARBA00004799"/>
    </source>
</evidence>